<accession>A0ABU4JXD0</accession>
<evidence type="ECO:0000313" key="3">
    <source>
        <dbReference type="Proteomes" id="UP001281656"/>
    </source>
</evidence>
<sequence length="220" mass="25173">MLNFKKIILPALLASSILAPSVAYASSVQSTEPAAISKTEKFKEHHKNHKNFAKELEDVEKYVPGAKEQVRQILTERRELHRELKDLQLKKLGVDTSFMNEYRKVVQDTHDKVKSGQITKEDAKKHLEEEKKKFETNHGSELAKLKQAKEDYAAAHRDEISARKDAMKSDMKKVEEVEKALKDAVKADDSGKVKDAYNNYLKVLKESNKLLKDNVSKLRN</sequence>
<name>A0ABU4JXD0_9CLOT</name>
<keyword evidence="3" id="KW-1185">Reference proteome</keyword>
<dbReference type="RefSeq" id="WP_318799052.1">
    <property type="nucleotide sequence ID" value="NZ_JARUJP010000029.1"/>
</dbReference>
<feature type="chain" id="PRO_5045175363" evidence="1">
    <location>
        <begin position="26"/>
        <end position="220"/>
    </location>
</feature>
<organism evidence="2 3">
    <name type="scientific">Clostridium tanneri</name>
    <dbReference type="NCBI Taxonomy" id="3037988"/>
    <lineage>
        <taxon>Bacteria</taxon>
        <taxon>Bacillati</taxon>
        <taxon>Bacillota</taxon>
        <taxon>Clostridia</taxon>
        <taxon>Eubacteriales</taxon>
        <taxon>Clostridiaceae</taxon>
        <taxon>Clostridium</taxon>
    </lineage>
</organism>
<proteinExistence type="predicted"/>
<keyword evidence="1" id="KW-0732">Signal</keyword>
<dbReference type="EMBL" id="JARUJP010000029">
    <property type="protein sequence ID" value="MDW8802810.1"/>
    <property type="molecule type" value="Genomic_DNA"/>
</dbReference>
<dbReference type="Proteomes" id="UP001281656">
    <property type="component" value="Unassembled WGS sequence"/>
</dbReference>
<evidence type="ECO:0000256" key="1">
    <source>
        <dbReference type="SAM" id="SignalP"/>
    </source>
</evidence>
<comment type="caution">
    <text evidence="2">The sequence shown here is derived from an EMBL/GenBank/DDBJ whole genome shotgun (WGS) entry which is preliminary data.</text>
</comment>
<protein>
    <submittedName>
        <fullName evidence="2">Uncharacterized protein</fullName>
    </submittedName>
</protein>
<gene>
    <name evidence="2" type="ORF">P8V03_16820</name>
</gene>
<feature type="signal peptide" evidence="1">
    <location>
        <begin position="1"/>
        <end position="25"/>
    </location>
</feature>
<evidence type="ECO:0000313" key="2">
    <source>
        <dbReference type="EMBL" id="MDW8802810.1"/>
    </source>
</evidence>
<reference evidence="2 3" key="1">
    <citation type="submission" date="2023-04" db="EMBL/GenBank/DDBJ databases">
        <title>Clostridium tannerae sp. nov., isolated from the fecal material of an alpaca.</title>
        <authorList>
            <person name="Miller S."/>
            <person name="Hendry M."/>
            <person name="King J."/>
            <person name="Sankaranarayanan K."/>
            <person name="Lawson P.A."/>
        </authorList>
    </citation>
    <scope>NUCLEOTIDE SEQUENCE [LARGE SCALE GENOMIC DNA]</scope>
    <source>
        <strain evidence="2 3">A1-XYC3</strain>
    </source>
</reference>